<protein>
    <submittedName>
        <fullName evidence="2">Peptidase C14</fullName>
    </submittedName>
</protein>
<name>A0A0Q3HTH7_9FLAO</name>
<gene>
    <name evidence="2" type="ORF">AR438_10935</name>
</gene>
<dbReference type="InterPro" id="IPR011600">
    <property type="entry name" value="Pept_C14_caspase"/>
</dbReference>
<dbReference type="Gene3D" id="3.40.50.1460">
    <property type="match status" value="1"/>
</dbReference>
<reference evidence="2 3" key="1">
    <citation type="submission" date="2015-10" db="EMBL/GenBank/DDBJ databases">
        <title>Chryseobacterium aquaticum genome.</title>
        <authorList>
            <person name="Newman J.D."/>
            <person name="Ferguson M.B."/>
            <person name="Miller J.R."/>
        </authorList>
    </citation>
    <scope>NUCLEOTIDE SEQUENCE [LARGE SCALE GENOMIC DNA]</scope>
    <source>
        <strain evidence="2 3">KCTC 12483</strain>
    </source>
</reference>
<dbReference type="GO" id="GO:0006508">
    <property type="term" value="P:proteolysis"/>
    <property type="evidence" value="ECO:0007669"/>
    <property type="project" value="InterPro"/>
</dbReference>
<dbReference type="OrthoDB" id="9812126at2"/>
<dbReference type="Pfam" id="PF00656">
    <property type="entry name" value="Peptidase_C14"/>
    <property type="match status" value="1"/>
</dbReference>
<evidence type="ECO:0000313" key="2">
    <source>
        <dbReference type="EMBL" id="KQK26088.1"/>
    </source>
</evidence>
<keyword evidence="3" id="KW-1185">Reference proteome</keyword>
<dbReference type="PANTHER" id="PTHR22576">
    <property type="entry name" value="MUCOSA ASSOCIATED LYMPHOID TISSUE LYMPHOMA TRANSLOCATION PROTEIN 1/PARACASPASE"/>
    <property type="match status" value="1"/>
</dbReference>
<dbReference type="InterPro" id="IPR052039">
    <property type="entry name" value="Caspase-related_regulators"/>
</dbReference>
<dbReference type="Proteomes" id="UP000051682">
    <property type="component" value="Unassembled WGS sequence"/>
</dbReference>
<dbReference type="STRING" id="452084.AR438_10935"/>
<evidence type="ECO:0000313" key="3">
    <source>
        <dbReference type="Proteomes" id="UP000051682"/>
    </source>
</evidence>
<comment type="caution">
    <text evidence="2">The sequence shown here is derived from an EMBL/GenBank/DDBJ whole genome shotgun (WGS) entry which is preliminary data.</text>
</comment>
<dbReference type="EMBL" id="LLYZ01000005">
    <property type="protein sequence ID" value="KQK26088.1"/>
    <property type="molecule type" value="Genomic_DNA"/>
</dbReference>
<dbReference type="AlphaFoldDB" id="A0A0Q3HTH7"/>
<dbReference type="GO" id="GO:0004197">
    <property type="term" value="F:cysteine-type endopeptidase activity"/>
    <property type="evidence" value="ECO:0007669"/>
    <property type="project" value="InterPro"/>
</dbReference>
<dbReference type="InterPro" id="IPR029030">
    <property type="entry name" value="Caspase-like_dom_sf"/>
</dbReference>
<proteinExistence type="predicted"/>
<dbReference type="SUPFAM" id="SSF52129">
    <property type="entry name" value="Caspase-like"/>
    <property type="match status" value="1"/>
</dbReference>
<feature type="domain" description="Peptidase C14 caspase" evidence="1">
    <location>
        <begin position="3"/>
        <end position="178"/>
    </location>
</feature>
<accession>A0A0Q3HTH7</accession>
<evidence type="ECO:0000259" key="1">
    <source>
        <dbReference type="Pfam" id="PF00656"/>
    </source>
</evidence>
<dbReference type="PANTHER" id="PTHR22576:SF37">
    <property type="entry name" value="MUCOSA-ASSOCIATED LYMPHOID TISSUE LYMPHOMA TRANSLOCATION PROTEIN 1"/>
    <property type="match status" value="1"/>
</dbReference>
<sequence length="322" mass="35577">MMKKALVIGINNYPKSPLRGAVNDANIISELLKVNGNDTTNFEVISINDVETKSELLTKISDFFAVSCDMALLYFAGHGYVNELGGFIVTPDHKKYDEGIAMHDILNFANRSNIRNKIIILDCCKSGHFGTATDNGSVMEIKTGTTILTASREDEPAKEINGHGVFTNLVIEGLKGGAADIRGHISPGGLYAYIDQALGAHEQRPVFKTNVTEFVELRSVIPQVALSILRKLTTYFSLPTNDFKLDPSFEDTNSHDIPHDVVEPHADEKNVLIFKDLQKLEGVGLVVPIGEEHMYYAAMKSKSCKLTSLGHHYWRLVNEGRI</sequence>
<organism evidence="2 3">
    <name type="scientific">Chryseobacterium aquaticum</name>
    <dbReference type="NCBI Taxonomy" id="452084"/>
    <lineage>
        <taxon>Bacteria</taxon>
        <taxon>Pseudomonadati</taxon>
        <taxon>Bacteroidota</taxon>
        <taxon>Flavobacteriia</taxon>
        <taxon>Flavobacteriales</taxon>
        <taxon>Weeksellaceae</taxon>
        <taxon>Chryseobacterium group</taxon>
        <taxon>Chryseobacterium</taxon>
    </lineage>
</organism>